<name>A0A0A0BNT7_9CELL</name>
<comment type="similarity">
    <text evidence="2 8">Belongs to the sodium:solute symporter (SSF) (TC 2.A.21) family.</text>
</comment>
<dbReference type="PANTHER" id="PTHR48086">
    <property type="entry name" value="SODIUM/PROLINE SYMPORTER-RELATED"/>
    <property type="match status" value="1"/>
</dbReference>
<feature type="compositionally biased region" description="Basic and acidic residues" evidence="9">
    <location>
        <begin position="577"/>
        <end position="598"/>
    </location>
</feature>
<gene>
    <name evidence="11" type="ORF">N868_01295</name>
</gene>
<feature type="transmembrane region" description="Helical" evidence="10">
    <location>
        <begin position="277"/>
        <end position="297"/>
    </location>
</feature>
<evidence type="ECO:0000313" key="11">
    <source>
        <dbReference type="EMBL" id="KGM09610.1"/>
    </source>
</evidence>
<keyword evidence="7 10" id="KW-0472">Membrane</keyword>
<keyword evidence="12" id="KW-1185">Reference proteome</keyword>
<keyword evidence="6 10" id="KW-1133">Transmembrane helix</keyword>
<evidence type="ECO:0000256" key="5">
    <source>
        <dbReference type="ARBA" id="ARBA00022692"/>
    </source>
</evidence>
<evidence type="ECO:0000256" key="10">
    <source>
        <dbReference type="SAM" id="Phobius"/>
    </source>
</evidence>
<keyword evidence="3" id="KW-0813">Transport</keyword>
<feature type="transmembrane region" description="Helical" evidence="10">
    <location>
        <begin position="6"/>
        <end position="24"/>
    </location>
</feature>
<feature type="transmembrane region" description="Helical" evidence="10">
    <location>
        <begin position="148"/>
        <end position="169"/>
    </location>
</feature>
<dbReference type="PANTHER" id="PTHR48086:SF5">
    <property type="entry name" value="NA(+):SOLUTE SYMPORTER (SSF FAMILY)"/>
    <property type="match status" value="1"/>
</dbReference>
<feature type="transmembrane region" description="Helical" evidence="10">
    <location>
        <begin position="76"/>
        <end position="98"/>
    </location>
</feature>
<evidence type="ECO:0000256" key="1">
    <source>
        <dbReference type="ARBA" id="ARBA00004141"/>
    </source>
</evidence>
<comment type="subcellular location">
    <subcellularLocation>
        <location evidence="1">Membrane</location>
        <topology evidence="1">Multi-pass membrane protein</topology>
    </subcellularLocation>
</comment>
<evidence type="ECO:0000256" key="7">
    <source>
        <dbReference type="ARBA" id="ARBA00023136"/>
    </source>
</evidence>
<protein>
    <submittedName>
        <fullName evidence="11">Sodium:solute symporter</fullName>
    </submittedName>
</protein>
<dbReference type="NCBIfam" id="TIGR03648">
    <property type="entry name" value="Na_symport_lg"/>
    <property type="match status" value="1"/>
</dbReference>
<evidence type="ECO:0000256" key="6">
    <source>
        <dbReference type="ARBA" id="ARBA00022989"/>
    </source>
</evidence>
<dbReference type="InterPro" id="IPR038377">
    <property type="entry name" value="Na/Glc_symporter_sf"/>
</dbReference>
<dbReference type="NCBIfam" id="TIGR00813">
    <property type="entry name" value="sss"/>
    <property type="match status" value="1"/>
</dbReference>
<feature type="transmembrane region" description="Helical" evidence="10">
    <location>
        <begin position="415"/>
        <end position="434"/>
    </location>
</feature>
<dbReference type="Pfam" id="PF00474">
    <property type="entry name" value="SSF"/>
    <property type="match status" value="2"/>
</dbReference>
<feature type="region of interest" description="Disordered" evidence="9">
    <location>
        <begin position="564"/>
        <end position="598"/>
    </location>
</feature>
<evidence type="ECO:0000256" key="3">
    <source>
        <dbReference type="ARBA" id="ARBA00022448"/>
    </source>
</evidence>
<feature type="transmembrane region" description="Helical" evidence="10">
    <location>
        <begin position="369"/>
        <end position="394"/>
    </location>
</feature>
<reference evidence="11 12" key="1">
    <citation type="submission" date="2013-08" db="EMBL/GenBank/DDBJ databases">
        <title>Genome sequencing of Cellulomonas carbonis T26.</title>
        <authorList>
            <person name="Chen F."/>
            <person name="Li Y."/>
            <person name="Wang G."/>
        </authorList>
    </citation>
    <scope>NUCLEOTIDE SEQUENCE [LARGE SCALE GENOMIC DNA]</scope>
    <source>
        <strain evidence="11 12">T26</strain>
    </source>
</reference>
<sequence>MSPVQLWTLVFVGVTFSLYIWIAYRSRVSTTSGFYVAGGGIPAPANGAAIAADWMSAASFISMAGLIAFGQNGYAGSVYLMGWTGGYVLLALLLAPYLRKFGKYTVPDFVGDRYSETARLVAVVCAITVSFVYVAGQMSGVGVVFQRFLGVGTTTGVLIGMVIVFFYAVLGGMKGITWTQVAQYSVLIVAYLIPAVAISLQLTGIPVPQVSFGQILAELNGLQEDLGIAAYTEAFTQTNMLNMVLITGALMFGTAGLPHVIVRFYTARNVRAARYSALWALFFISLLYTTAPAIGAFSKLNVLQQLSGTPVADVPSWYTSWSEVGLIAHDDANGDGVIDIGAAGSSELVINNDIVVLATPEIAGLPAPIVGLVAAGGLAAALSTASGLLLVISSSVANDVYFKRINPRATEARQLGVGRIAMAGAIVLAGYLGINPPGFVAQVVALAFGLAAASFFPVLVLGIFWKRCTAAGATAGMLAGLVTTLAYQLWTIDIYGNSAGILGIAETGFGTVGMIINFVVTILVSQVTEKPTPLMQQLVEDVRYPGRTQLVAAHASGEIEDDALHGEHHPHHRHADHHGGGEPDRAAPGEPRRAAREE</sequence>
<dbReference type="Gene3D" id="1.20.1730.10">
    <property type="entry name" value="Sodium/glucose cotransporter"/>
    <property type="match status" value="1"/>
</dbReference>
<proteinExistence type="inferred from homology"/>
<keyword evidence="4" id="KW-1003">Cell membrane</keyword>
<dbReference type="RefSeq" id="WP_081978861.1">
    <property type="nucleotide sequence ID" value="NZ_AXCY01000086.1"/>
</dbReference>
<dbReference type="InterPro" id="IPR001734">
    <property type="entry name" value="Na/solute_symporter"/>
</dbReference>
<evidence type="ECO:0000256" key="4">
    <source>
        <dbReference type="ARBA" id="ARBA00022475"/>
    </source>
</evidence>
<feature type="transmembrane region" description="Helical" evidence="10">
    <location>
        <begin position="243"/>
        <end position="265"/>
    </location>
</feature>
<accession>A0A0A0BNT7</accession>
<evidence type="ECO:0000256" key="2">
    <source>
        <dbReference type="ARBA" id="ARBA00006434"/>
    </source>
</evidence>
<feature type="transmembrane region" description="Helical" evidence="10">
    <location>
        <begin position="181"/>
        <end position="202"/>
    </location>
</feature>
<feature type="transmembrane region" description="Helical" evidence="10">
    <location>
        <begin position="471"/>
        <end position="490"/>
    </location>
</feature>
<dbReference type="GO" id="GO:0022857">
    <property type="term" value="F:transmembrane transporter activity"/>
    <property type="evidence" value="ECO:0007669"/>
    <property type="project" value="InterPro"/>
</dbReference>
<dbReference type="InterPro" id="IPR019899">
    <property type="entry name" value="Na/solute_symporter_VC_2705"/>
</dbReference>
<dbReference type="GO" id="GO:0005886">
    <property type="term" value="C:plasma membrane"/>
    <property type="evidence" value="ECO:0007669"/>
    <property type="project" value="TreeGrafter"/>
</dbReference>
<dbReference type="AlphaFoldDB" id="A0A0A0BNT7"/>
<dbReference type="InterPro" id="IPR018212">
    <property type="entry name" value="Na/solute_symporter_CS"/>
</dbReference>
<dbReference type="Proteomes" id="UP000029839">
    <property type="component" value="Unassembled WGS sequence"/>
</dbReference>
<dbReference type="PROSITE" id="PS50283">
    <property type="entry name" value="NA_SOLUT_SYMP_3"/>
    <property type="match status" value="1"/>
</dbReference>
<feature type="transmembrane region" description="Helical" evidence="10">
    <location>
        <begin position="118"/>
        <end position="136"/>
    </location>
</feature>
<dbReference type="EMBL" id="AXCY01000086">
    <property type="protein sequence ID" value="KGM09610.1"/>
    <property type="molecule type" value="Genomic_DNA"/>
</dbReference>
<evidence type="ECO:0000256" key="8">
    <source>
        <dbReference type="RuleBase" id="RU362091"/>
    </source>
</evidence>
<dbReference type="PROSITE" id="PS00457">
    <property type="entry name" value="NA_SOLUT_SYMP_2"/>
    <property type="match status" value="1"/>
</dbReference>
<evidence type="ECO:0000313" key="12">
    <source>
        <dbReference type="Proteomes" id="UP000029839"/>
    </source>
</evidence>
<keyword evidence="5 10" id="KW-0812">Transmembrane</keyword>
<dbReference type="GO" id="GO:0046942">
    <property type="term" value="P:carboxylic acid transport"/>
    <property type="evidence" value="ECO:0007669"/>
    <property type="project" value="UniProtKB-ARBA"/>
</dbReference>
<dbReference type="CDD" id="cd11480">
    <property type="entry name" value="SLC5sbd_u4"/>
    <property type="match status" value="1"/>
</dbReference>
<comment type="caution">
    <text evidence="11">The sequence shown here is derived from an EMBL/GenBank/DDBJ whole genome shotgun (WGS) entry which is preliminary data.</text>
</comment>
<reference evidence="11 12" key="2">
    <citation type="journal article" date="2015" name="Stand. Genomic Sci.">
        <title>Draft genome sequence of Cellulomonas carbonis T26(T) and comparative analysis of six Cellulomonas genomes.</title>
        <authorList>
            <person name="Zhuang W."/>
            <person name="Zhang S."/>
            <person name="Xia X."/>
            <person name="Wang G."/>
        </authorList>
    </citation>
    <scope>NUCLEOTIDE SEQUENCE [LARGE SCALE GENOMIC DNA]</scope>
    <source>
        <strain evidence="11 12">T26</strain>
    </source>
</reference>
<evidence type="ECO:0000256" key="9">
    <source>
        <dbReference type="SAM" id="MobiDB-lite"/>
    </source>
</evidence>
<feature type="transmembrane region" description="Helical" evidence="10">
    <location>
        <begin position="502"/>
        <end position="525"/>
    </location>
</feature>
<organism evidence="11 12">
    <name type="scientific">Cellulomonas carbonis T26</name>
    <dbReference type="NCBI Taxonomy" id="947969"/>
    <lineage>
        <taxon>Bacteria</taxon>
        <taxon>Bacillati</taxon>
        <taxon>Actinomycetota</taxon>
        <taxon>Actinomycetes</taxon>
        <taxon>Micrococcales</taxon>
        <taxon>Cellulomonadaceae</taxon>
        <taxon>Cellulomonas</taxon>
    </lineage>
</organism>
<feature type="transmembrane region" description="Helical" evidence="10">
    <location>
        <begin position="440"/>
        <end position="464"/>
    </location>
</feature>
<dbReference type="OrthoDB" id="9764416at2"/>
<dbReference type="InterPro" id="IPR050277">
    <property type="entry name" value="Sodium:Solute_Symporter"/>
</dbReference>